<dbReference type="PANTHER" id="PTHR43877">
    <property type="entry name" value="AMINOALKYLPHOSPHONATE N-ACETYLTRANSFERASE-RELATED-RELATED"/>
    <property type="match status" value="1"/>
</dbReference>
<evidence type="ECO:0000313" key="4">
    <source>
        <dbReference type="EMBL" id="WPU92572.1"/>
    </source>
</evidence>
<evidence type="ECO:0000313" key="5">
    <source>
        <dbReference type="Proteomes" id="UP001324380"/>
    </source>
</evidence>
<proteinExistence type="predicted"/>
<gene>
    <name evidence="4" type="ORF">SNE25_24930</name>
</gene>
<dbReference type="PROSITE" id="PS51186">
    <property type="entry name" value="GNAT"/>
    <property type="match status" value="1"/>
</dbReference>
<dbReference type="Gene3D" id="3.40.630.30">
    <property type="match status" value="1"/>
</dbReference>
<dbReference type="Proteomes" id="UP001324380">
    <property type="component" value="Chromosome"/>
</dbReference>
<dbReference type="InterPro" id="IPR050832">
    <property type="entry name" value="Bact_Acetyltransf"/>
</dbReference>
<protein>
    <submittedName>
        <fullName evidence="4">GNAT family N-acetyltransferase</fullName>
    </submittedName>
</protein>
<reference evidence="4 5" key="1">
    <citation type="submission" date="2023-11" db="EMBL/GenBank/DDBJ databases">
        <title>Analysis of the Genomes of Mucilaginibacter gossypii cycad 4 and M. sabulilitoris SNA2: microbes with the potential for plant growth promotion.</title>
        <authorList>
            <person name="Hirsch A.M."/>
            <person name="Humm E."/>
            <person name="Rubbi M."/>
            <person name="Del Vecchio G."/>
            <person name="Ha S.M."/>
            <person name="Pellegrini M."/>
            <person name="Gunsalus R.P."/>
        </authorList>
    </citation>
    <scope>NUCLEOTIDE SEQUENCE [LARGE SCALE GENOMIC DNA]</scope>
    <source>
        <strain evidence="4 5">SNA2</strain>
    </source>
</reference>
<dbReference type="Pfam" id="PF00583">
    <property type="entry name" value="Acetyltransf_1"/>
    <property type="match status" value="1"/>
</dbReference>
<dbReference type="InterPro" id="IPR000182">
    <property type="entry name" value="GNAT_dom"/>
</dbReference>
<evidence type="ECO:0000256" key="2">
    <source>
        <dbReference type="ARBA" id="ARBA00023315"/>
    </source>
</evidence>
<feature type="domain" description="N-acetyltransferase" evidence="3">
    <location>
        <begin position="1"/>
        <end position="145"/>
    </location>
</feature>
<dbReference type="EMBL" id="CP139558">
    <property type="protein sequence ID" value="WPU92572.1"/>
    <property type="molecule type" value="Genomic_DNA"/>
</dbReference>
<keyword evidence="1" id="KW-0808">Transferase</keyword>
<keyword evidence="2" id="KW-0012">Acyltransferase</keyword>
<evidence type="ECO:0000256" key="1">
    <source>
        <dbReference type="ARBA" id="ARBA00022679"/>
    </source>
</evidence>
<sequence>MGIRKATLADQPAISKLLDQLGYPGTEAYLQQNLQIMLSEPLSEVLVYELDGEVAGFIAFDFIPQLATKGDFARISCFAVDENTRSKGIGYLLEEHFTRLANERNCDRIEVHCHSRRIGAHRFYQRQGYEESPKYFRKILTDQNI</sequence>
<evidence type="ECO:0000259" key="3">
    <source>
        <dbReference type="PROSITE" id="PS51186"/>
    </source>
</evidence>
<dbReference type="SUPFAM" id="SSF55729">
    <property type="entry name" value="Acyl-CoA N-acyltransferases (Nat)"/>
    <property type="match status" value="1"/>
</dbReference>
<dbReference type="InterPro" id="IPR016181">
    <property type="entry name" value="Acyl_CoA_acyltransferase"/>
</dbReference>
<name>A0ABZ0TJG6_9SPHI</name>
<dbReference type="CDD" id="cd04301">
    <property type="entry name" value="NAT_SF"/>
    <property type="match status" value="1"/>
</dbReference>
<keyword evidence="5" id="KW-1185">Reference proteome</keyword>
<accession>A0ABZ0TJG6</accession>
<organism evidence="4 5">
    <name type="scientific">Mucilaginibacter sabulilitoris</name>
    <dbReference type="NCBI Taxonomy" id="1173583"/>
    <lineage>
        <taxon>Bacteria</taxon>
        <taxon>Pseudomonadati</taxon>
        <taxon>Bacteroidota</taxon>
        <taxon>Sphingobacteriia</taxon>
        <taxon>Sphingobacteriales</taxon>
        <taxon>Sphingobacteriaceae</taxon>
        <taxon>Mucilaginibacter</taxon>
    </lineage>
</organism>
<dbReference type="RefSeq" id="WP_321561733.1">
    <property type="nucleotide sequence ID" value="NZ_CP139558.1"/>
</dbReference>